<sequence>MFRKKSSAVPPAASPGKVPAGKAPAGRPASKISAGNANRPAAAPGSAGKQAYEARRAAKAGLSVEKWMAEKERRADTVREEAERERQRALKKAAKPGLLRRLLDRAHRPI</sequence>
<name>A0ABT1VW83_9PROT</name>
<evidence type="ECO:0000313" key="2">
    <source>
        <dbReference type="EMBL" id="MCQ8239923.1"/>
    </source>
</evidence>
<reference evidence="2 3" key="1">
    <citation type="submission" date="2022-06" db="EMBL/GenBank/DDBJ databases">
        <title>Rhizosaccharibacter gen. nov. sp. nov. KSS12, endophytic bacteria isolated from sugarcane.</title>
        <authorList>
            <person name="Pitiwittayakul N."/>
        </authorList>
    </citation>
    <scope>NUCLEOTIDE SEQUENCE [LARGE SCALE GENOMIC DNA]</scope>
    <source>
        <strain evidence="2 3">KSS12</strain>
    </source>
</reference>
<dbReference type="Proteomes" id="UP001524547">
    <property type="component" value="Unassembled WGS sequence"/>
</dbReference>
<feature type="compositionally biased region" description="Basic and acidic residues" evidence="1">
    <location>
        <begin position="67"/>
        <end position="88"/>
    </location>
</feature>
<feature type="compositionally biased region" description="Low complexity" evidence="1">
    <location>
        <begin position="33"/>
        <end position="47"/>
    </location>
</feature>
<organism evidence="2 3">
    <name type="scientific">Rhizosaccharibacter radicis</name>
    <dbReference type="NCBI Taxonomy" id="2782605"/>
    <lineage>
        <taxon>Bacteria</taxon>
        <taxon>Pseudomonadati</taxon>
        <taxon>Pseudomonadota</taxon>
        <taxon>Alphaproteobacteria</taxon>
        <taxon>Acetobacterales</taxon>
        <taxon>Acetobacteraceae</taxon>
        <taxon>Rhizosaccharibacter</taxon>
    </lineage>
</organism>
<comment type="caution">
    <text evidence="2">The sequence shown here is derived from an EMBL/GenBank/DDBJ whole genome shotgun (WGS) entry which is preliminary data.</text>
</comment>
<evidence type="ECO:0000313" key="3">
    <source>
        <dbReference type="Proteomes" id="UP001524547"/>
    </source>
</evidence>
<evidence type="ECO:0000256" key="1">
    <source>
        <dbReference type="SAM" id="MobiDB-lite"/>
    </source>
</evidence>
<dbReference type="EMBL" id="JAMZEJ010000002">
    <property type="protein sequence ID" value="MCQ8239923.1"/>
    <property type="molecule type" value="Genomic_DNA"/>
</dbReference>
<dbReference type="RefSeq" id="WP_422918659.1">
    <property type="nucleotide sequence ID" value="NZ_JAMZEJ010000002.1"/>
</dbReference>
<feature type="region of interest" description="Disordered" evidence="1">
    <location>
        <begin position="1"/>
        <end position="93"/>
    </location>
</feature>
<protein>
    <submittedName>
        <fullName evidence="2">Uncharacterized protein</fullName>
    </submittedName>
</protein>
<gene>
    <name evidence="2" type="ORF">NFI88_03590</name>
</gene>
<accession>A0ABT1VW83</accession>
<keyword evidence="3" id="KW-1185">Reference proteome</keyword>
<proteinExistence type="predicted"/>